<reference evidence="14 15" key="1">
    <citation type="journal article" date="2011" name="Nature">
        <title>A high-resolution map of human evolutionary constraint using 29 mammals.</title>
        <authorList>
            <person name="Lindblad-Toh K."/>
            <person name="Garber M."/>
            <person name="Zuk O."/>
            <person name="Lin M.F."/>
            <person name="Parker B.J."/>
            <person name="Washietl S."/>
            <person name="Kheradpour P."/>
            <person name="Ernst J."/>
            <person name="Jordan G."/>
            <person name="Mauceli E."/>
            <person name="Ward L.D."/>
            <person name="Lowe C.B."/>
            <person name="Holloway A.K."/>
            <person name="Clamp M."/>
            <person name="Gnerre S."/>
            <person name="Alfoldi J."/>
            <person name="Beal K."/>
            <person name="Chang J."/>
            <person name="Clawson H."/>
            <person name="Cuff J."/>
            <person name="Di Palma F."/>
            <person name="Fitzgerald S."/>
            <person name="Flicek P."/>
            <person name="Guttman M."/>
            <person name="Hubisz M.J."/>
            <person name="Jaffe D.B."/>
            <person name="Jungreis I."/>
            <person name="Kent W.J."/>
            <person name="Kostka D."/>
            <person name="Lara M."/>
            <person name="Martins A.L."/>
            <person name="Massingham T."/>
            <person name="Moltke I."/>
            <person name="Raney B.J."/>
            <person name="Rasmussen M.D."/>
            <person name="Robinson J."/>
            <person name="Stark A."/>
            <person name="Vilella A.J."/>
            <person name="Wen J."/>
            <person name="Xie X."/>
            <person name="Zody M.C."/>
            <person name="Baldwin J."/>
            <person name="Bloom T."/>
            <person name="Chin C.W."/>
            <person name="Heiman D."/>
            <person name="Nicol R."/>
            <person name="Nusbaum C."/>
            <person name="Young S."/>
            <person name="Wilkinson J."/>
            <person name="Worley K.C."/>
            <person name="Kovar C.L."/>
            <person name="Muzny D.M."/>
            <person name="Gibbs R.A."/>
            <person name="Cree A."/>
            <person name="Dihn H.H."/>
            <person name="Fowler G."/>
            <person name="Jhangiani S."/>
            <person name="Joshi V."/>
            <person name="Lee S."/>
            <person name="Lewis L.R."/>
            <person name="Nazareth L.V."/>
            <person name="Okwuonu G."/>
            <person name="Santibanez J."/>
            <person name="Warren W.C."/>
            <person name="Mardis E.R."/>
            <person name="Weinstock G.M."/>
            <person name="Wilson R.K."/>
            <person name="Delehaunty K."/>
            <person name="Dooling D."/>
            <person name="Fronik C."/>
            <person name="Fulton L."/>
            <person name="Fulton B."/>
            <person name="Graves T."/>
            <person name="Minx P."/>
            <person name="Sodergren E."/>
            <person name="Birney E."/>
            <person name="Margulies E.H."/>
            <person name="Herrero J."/>
            <person name="Green E.D."/>
            <person name="Haussler D."/>
            <person name="Siepel A."/>
            <person name="Goldman N."/>
            <person name="Pollard K.S."/>
            <person name="Pedersen J.S."/>
            <person name="Lander E.S."/>
            <person name="Kellis M."/>
        </authorList>
    </citation>
    <scope>NUCLEOTIDE SEQUENCE [LARGE SCALE GENOMIC DNA]</scope>
</reference>
<dbReference type="STRING" id="59463.ENSMLUP00000018271"/>
<dbReference type="PRINTS" id="PR00245">
    <property type="entry name" value="OLFACTORYR"/>
</dbReference>
<protein>
    <recommendedName>
        <fullName evidence="12">Olfactory receptor</fullName>
    </recommendedName>
</protein>
<keyword evidence="15" id="KW-1185">Reference proteome</keyword>
<dbReference type="HOGENOM" id="CLU_012526_0_0_1"/>
<accession>G1Q3I8</accession>
<dbReference type="GO" id="GO:0004930">
    <property type="term" value="F:G protein-coupled receptor activity"/>
    <property type="evidence" value="ECO:0007669"/>
    <property type="project" value="UniProtKB-KW"/>
</dbReference>
<feature type="transmembrane region" description="Helical" evidence="12">
    <location>
        <begin position="142"/>
        <end position="165"/>
    </location>
</feature>
<dbReference type="OMA" id="WYGISVP"/>
<dbReference type="PRINTS" id="PR00237">
    <property type="entry name" value="GPCRRHODOPSN"/>
</dbReference>
<evidence type="ECO:0000256" key="3">
    <source>
        <dbReference type="ARBA" id="ARBA00004141"/>
    </source>
</evidence>
<sequence>MSAPNYSTVNYDMFVLIGIPGLRELHMWISIPFCLMYLVAVAGNGILIYVVAVERSLHEPMYLFLSLLAFWDLILSTSTVPKALSIFWFDDVDISFGGCVTQLFFMHFAFVVESGILLAMAFDRYVAICYPLRYTTILSHGVIGKIGGAVVLRGFATVFPIVFLVKRLPFCRTNIIAHTFCEHMGLAKLACADITINIWYGISVPLLSVMLDMVTIVVSYGLILRAVFRLPSHDARMKALSTCGSHVCVILMFYLPGIFTVIAQRFGRKIPKHVHILLANLYVLVPPMMNPVIYGVKTKQIRERVALVFSSKDCTCCEISLFF</sequence>
<feature type="transmembrane region" description="Helical" evidence="12">
    <location>
        <begin position="240"/>
        <end position="262"/>
    </location>
</feature>
<feature type="transmembrane region" description="Helical" evidence="12">
    <location>
        <begin position="62"/>
        <end position="84"/>
    </location>
</feature>
<evidence type="ECO:0000256" key="5">
    <source>
        <dbReference type="ARBA" id="ARBA00022692"/>
    </source>
</evidence>
<feature type="transmembrane region" description="Helical" evidence="12">
    <location>
        <begin position="274"/>
        <end position="294"/>
    </location>
</feature>
<reference evidence="14" key="3">
    <citation type="submission" date="2025-09" db="UniProtKB">
        <authorList>
            <consortium name="Ensembl"/>
        </authorList>
    </citation>
    <scope>IDENTIFICATION</scope>
</reference>
<dbReference type="Proteomes" id="UP000001074">
    <property type="component" value="Unassembled WGS sequence"/>
</dbReference>
<keyword evidence="6 12" id="KW-0552">Olfaction</keyword>
<dbReference type="Ensembl" id="ENSMLUT00000024433.1">
    <property type="protein sequence ID" value="ENSMLUP00000018271.1"/>
    <property type="gene ID" value="ENSMLUG00000028183.1"/>
</dbReference>
<dbReference type="AlphaFoldDB" id="G1Q3I8"/>
<dbReference type="PROSITE" id="PS50262">
    <property type="entry name" value="G_PROTEIN_RECEP_F1_2"/>
    <property type="match status" value="1"/>
</dbReference>
<evidence type="ECO:0000256" key="1">
    <source>
        <dbReference type="ARBA" id="ARBA00002936"/>
    </source>
</evidence>
<dbReference type="InterPro" id="IPR017452">
    <property type="entry name" value="GPCR_Rhodpsn_7TM"/>
</dbReference>
<evidence type="ECO:0000256" key="11">
    <source>
        <dbReference type="RuleBase" id="RU000688"/>
    </source>
</evidence>
<evidence type="ECO:0000256" key="2">
    <source>
        <dbReference type="ARBA" id="ARBA00003929"/>
    </source>
</evidence>
<dbReference type="GO" id="GO:0004984">
    <property type="term" value="F:olfactory receptor activity"/>
    <property type="evidence" value="ECO:0007669"/>
    <property type="project" value="InterPro"/>
</dbReference>
<dbReference type="PANTHER" id="PTHR26450:SF89">
    <property type="entry name" value="OLFACTORY RECEPTOR 52B4"/>
    <property type="match status" value="1"/>
</dbReference>
<keyword evidence="8 11" id="KW-0297">G-protein coupled receptor</keyword>
<dbReference type="Gene3D" id="1.20.1070.10">
    <property type="entry name" value="Rhodopsin 7-helix transmembrane proteins"/>
    <property type="match status" value="1"/>
</dbReference>
<dbReference type="SUPFAM" id="SSF81321">
    <property type="entry name" value="Family A G protein-coupled receptor-like"/>
    <property type="match status" value="1"/>
</dbReference>
<dbReference type="InterPro" id="IPR050402">
    <property type="entry name" value="OR51/52/56-like"/>
</dbReference>
<evidence type="ECO:0000256" key="8">
    <source>
        <dbReference type="ARBA" id="ARBA00023040"/>
    </source>
</evidence>
<dbReference type="PANTHER" id="PTHR26450">
    <property type="entry name" value="OLFACTORY RECEPTOR 56B1-RELATED"/>
    <property type="match status" value="1"/>
</dbReference>
<dbReference type="CDD" id="cd15221">
    <property type="entry name" value="7tmA_OR52B-like"/>
    <property type="match status" value="1"/>
</dbReference>
<evidence type="ECO:0000256" key="6">
    <source>
        <dbReference type="ARBA" id="ARBA00022725"/>
    </source>
</evidence>
<keyword evidence="7 12" id="KW-1133">Transmembrane helix</keyword>
<proteinExistence type="inferred from homology"/>
<dbReference type="FunFam" id="1.20.1070.10:FF:000006">
    <property type="entry name" value="Olfactory receptor"/>
    <property type="match status" value="1"/>
</dbReference>
<name>G1Q3I8_MYOLU</name>
<dbReference type="InParanoid" id="G1Q3I8"/>
<evidence type="ECO:0000256" key="4">
    <source>
        <dbReference type="ARBA" id="ARBA00022606"/>
    </source>
</evidence>
<organism evidence="14 15">
    <name type="scientific">Myotis lucifugus</name>
    <name type="common">Little brown bat</name>
    <dbReference type="NCBI Taxonomy" id="59463"/>
    <lineage>
        <taxon>Eukaryota</taxon>
        <taxon>Metazoa</taxon>
        <taxon>Chordata</taxon>
        <taxon>Craniata</taxon>
        <taxon>Vertebrata</taxon>
        <taxon>Euteleostomi</taxon>
        <taxon>Mammalia</taxon>
        <taxon>Eutheria</taxon>
        <taxon>Laurasiatheria</taxon>
        <taxon>Chiroptera</taxon>
        <taxon>Yangochiroptera</taxon>
        <taxon>Vespertilionidae</taxon>
        <taxon>Myotis</taxon>
    </lineage>
</organism>
<dbReference type="EMBL" id="AAPE02028924">
    <property type="status" value="NOT_ANNOTATED_CDS"/>
    <property type="molecule type" value="Genomic_DNA"/>
</dbReference>
<feature type="domain" description="G-protein coupled receptors family 1 profile" evidence="13">
    <location>
        <begin position="43"/>
        <end position="294"/>
    </location>
</feature>
<comment type="similarity">
    <text evidence="11">Belongs to the G-protein coupled receptor 1 family.</text>
</comment>
<comment type="subcellular location">
    <subcellularLocation>
        <location evidence="12">Cell membrane</location>
        <topology evidence="12">Multi-pass membrane protein</topology>
    </subcellularLocation>
    <subcellularLocation>
        <location evidence="3">Membrane</location>
        <topology evidence="3">Multi-pass membrane protein</topology>
    </subcellularLocation>
</comment>
<keyword evidence="12" id="KW-1003">Cell membrane</keyword>
<dbReference type="GO" id="GO:0005886">
    <property type="term" value="C:plasma membrane"/>
    <property type="evidence" value="ECO:0007669"/>
    <property type="project" value="UniProtKB-SubCell"/>
</dbReference>
<evidence type="ECO:0000259" key="13">
    <source>
        <dbReference type="PROSITE" id="PS50262"/>
    </source>
</evidence>
<keyword evidence="4 12" id="KW-0716">Sensory transduction</keyword>
<dbReference type="PROSITE" id="PS00237">
    <property type="entry name" value="G_PROTEIN_RECEP_F1_1"/>
    <property type="match status" value="1"/>
</dbReference>
<evidence type="ECO:0000256" key="10">
    <source>
        <dbReference type="ARBA" id="ARBA00023224"/>
    </source>
</evidence>
<feature type="transmembrane region" description="Helical" evidence="12">
    <location>
        <begin position="25"/>
        <end position="50"/>
    </location>
</feature>
<dbReference type="GeneTree" id="ENSGT01090000260043"/>
<keyword evidence="10 11" id="KW-0807">Transducer</keyword>
<dbReference type="InterPro" id="IPR000725">
    <property type="entry name" value="Olfact_rcpt"/>
</dbReference>
<feature type="transmembrane region" description="Helical" evidence="12">
    <location>
        <begin position="206"/>
        <end position="228"/>
    </location>
</feature>
<evidence type="ECO:0000256" key="9">
    <source>
        <dbReference type="ARBA" id="ARBA00023136"/>
    </source>
</evidence>
<gene>
    <name evidence="14" type="primary">LOC102440919</name>
</gene>
<feature type="transmembrane region" description="Helical" evidence="12">
    <location>
        <begin position="104"/>
        <end position="122"/>
    </location>
</feature>
<dbReference type="InterPro" id="IPR000276">
    <property type="entry name" value="GPCR_Rhodpsn"/>
</dbReference>
<reference evidence="14" key="2">
    <citation type="submission" date="2025-08" db="UniProtKB">
        <authorList>
            <consortium name="Ensembl"/>
        </authorList>
    </citation>
    <scope>IDENTIFICATION</scope>
</reference>
<keyword evidence="5 11" id="KW-0812">Transmembrane</keyword>
<dbReference type="Pfam" id="PF13853">
    <property type="entry name" value="7tm_4"/>
    <property type="match status" value="1"/>
</dbReference>
<keyword evidence="9 12" id="KW-0472">Membrane</keyword>
<evidence type="ECO:0000313" key="15">
    <source>
        <dbReference type="Proteomes" id="UP000001074"/>
    </source>
</evidence>
<comment type="function">
    <text evidence="2">Putative odorant or sperm cell receptor.</text>
</comment>
<dbReference type="eggNOG" id="ENOG502T9KR">
    <property type="taxonomic scope" value="Eukaryota"/>
</dbReference>
<evidence type="ECO:0000256" key="12">
    <source>
        <dbReference type="RuleBase" id="RU363047"/>
    </source>
</evidence>
<comment type="function">
    <text evidence="1">Odorant receptor.</text>
</comment>
<evidence type="ECO:0000256" key="7">
    <source>
        <dbReference type="ARBA" id="ARBA00022989"/>
    </source>
</evidence>
<keyword evidence="11" id="KW-0675">Receptor</keyword>
<evidence type="ECO:0000313" key="14">
    <source>
        <dbReference type="Ensembl" id="ENSMLUP00000018271.1"/>
    </source>
</evidence>